<evidence type="ECO:0000313" key="2">
    <source>
        <dbReference type="Proteomes" id="UP000001471"/>
    </source>
</evidence>
<dbReference type="InParanoid" id="B2WC50"/>
<evidence type="ECO:0000313" key="1">
    <source>
        <dbReference type="EMBL" id="EDU50478.1"/>
    </source>
</evidence>
<dbReference type="Proteomes" id="UP000001471">
    <property type="component" value="Unassembled WGS sequence"/>
</dbReference>
<organism evidence="1 2">
    <name type="scientific">Pyrenophora tritici-repentis (strain Pt-1C-BFP)</name>
    <name type="common">Wheat tan spot fungus</name>
    <name type="synonym">Drechslera tritici-repentis</name>
    <dbReference type="NCBI Taxonomy" id="426418"/>
    <lineage>
        <taxon>Eukaryota</taxon>
        <taxon>Fungi</taxon>
        <taxon>Dikarya</taxon>
        <taxon>Ascomycota</taxon>
        <taxon>Pezizomycotina</taxon>
        <taxon>Dothideomycetes</taxon>
        <taxon>Pleosporomycetidae</taxon>
        <taxon>Pleosporales</taxon>
        <taxon>Pleosporineae</taxon>
        <taxon>Pleosporaceae</taxon>
        <taxon>Pyrenophora</taxon>
    </lineage>
</organism>
<dbReference type="AlphaFoldDB" id="B2WC50"/>
<sequence length="87" mass="9860">MRDDVRGVHDKIAARVGSSDPGELYECDEWNKLEYNCARHGRAGTGPFEEYRFVNNERSYLKGFIQLVIGGLPAQVNPPFHKAYQSS</sequence>
<proteinExistence type="predicted"/>
<name>B2WC50_PYRTR</name>
<dbReference type="HOGENOM" id="CLU_2484453_0_0_1"/>
<accession>B2WC50</accession>
<protein>
    <submittedName>
        <fullName evidence="1">Uncharacterized protein</fullName>
    </submittedName>
</protein>
<reference evidence="2" key="1">
    <citation type="journal article" date="2013" name="G3 (Bethesda)">
        <title>Comparative genomics of a plant-pathogenic fungus, Pyrenophora tritici-repentis, reveals transduplication and the impact of repeat elements on pathogenicity and population divergence.</title>
        <authorList>
            <person name="Manning V.A."/>
            <person name="Pandelova I."/>
            <person name="Dhillon B."/>
            <person name="Wilhelm L.J."/>
            <person name="Goodwin S.B."/>
            <person name="Berlin A.M."/>
            <person name="Figueroa M."/>
            <person name="Freitag M."/>
            <person name="Hane J.K."/>
            <person name="Henrissat B."/>
            <person name="Holman W.H."/>
            <person name="Kodira C.D."/>
            <person name="Martin J."/>
            <person name="Oliver R.P."/>
            <person name="Robbertse B."/>
            <person name="Schackwitz W."/>
            <person name="Schwartz D.C."/>
            <person name="Spatafora J.W."/>
            <person name="Turgeon B.G."/>
            <person name="Yandava C."/>
            <person name="Young S."/>
            <person name="Zhou S."/>
            <person name="Zeng Q."/>
            <person name="Grigoriev I.V."/>
            <person name="Ma L.-J."/>
            <person name="Ciuffetti L.M."/>
        </authorList>
    </citation>
    <scope>NUCLEOTIDE SEQUENCE [LARGE SCALE GENOMIC DNA]</scope>
    <source>
        <strain evidence="2">Pt-1C-BFP</strain>
    </source>
</reference>
<dbReference type="EMBL" id="DS231622">
    <property type="protein sequence ID" value="EDU50478.1"/>
    <property type="molecule type" value="Genomic_DNA"/>
</dbReference>
<gene>
    <name evidence="1" type="ORF">PTRG_07559</name>
</gene>